<dbReference type="InterPro" id="IPR052253">
    <property type="entry name" value="CR1/CR2-DNA-binding_regulator"/>
</dbReference>
<dbReference type="Proteomes" id="UP000314294">
    <property type="component" value="Unassembled WGS sequence"/>
</dbReference>
<evidence type="ECO:0000256" key="6">
    <source>
        <dbReference type="ARBA" id="ARBA00023125"/>
    </source>
</evidence>
<name>A0A4Z2J741_9TELE</name>
<keyword evidence="6" id="KW-0238">DNA-binding</keyword>
<proteinExistence type="predicted"/>
<keyword evidence="2" id="KW-0479">Metal-binding</keyword>
<organism evidence="11 12">
    <name type="scientific">Liparis tanakae</name>
    <name type="common">Tanaka's snailfish</name>
    <dbReference type="NCBI Taxonomy" id="230148"/>
    <lineage>
        <taxon>Eukaryota</taxon>
        <taxon>Metazoa</taxon>
        <taxon>Chordata</taxon>
        <taxon>Craniata</taxon>
        <taxon>Vertebrata</taxon>
        <taxon>Euteleostomi</taxon>
        <taxon>Actinopterygii</taxon>
        <taxon>Neopterygii</taxon>
        <taxon>Teleostei</taxon>
        <taxon>Neoteleostei</taxon>
        <taxon>Acanthomorphata</taxon>
        <taxon>Eupercaria</taxon>
        <taxon>Perciformes</taxon>
        <taxon>Cottioidei</taxon>
        <taxon>Cottales</taxon>
        <taxon>Liparidae</taxon>
        <taxon>Liparis</taxon>
    </lineage>
</organism>
<keyword evidence="12" id="KW-1185">Reference proteome</keyword>
<keyword evidence="5" id="KW-0805">Transcription regulation</keyword>
<evidence type="ECO:0000256" key="9">
    <source>
        <dbReference type="SAM" id="MobiDB-lite"/>
    </source>
</evidence>
<feature type="compositionally biased region" description="Low complexity" evidence="9">
    <location>
        <begin position="150"/>
        <end position="172"/>
    </location>
</feature>
<keyword evidence="4" id="KW-0862">Zinc</keyword>
<dbReference type="GO" id="GO:0006357">
    <property type="term" value="P:regulation of transcription by RNA polymerase II"/>
    <property type="evidence" value="ECO:0007669"/>
    <property type="project" value="TreeGrafter"/>
</dbReference>
<accession>A0A4Z2J741</accession>
<dbReference type="GO" id="GO:0003700">
    <property type="term" value="F:DNA-binding transcription factor activity"/>
    <property type="evidence" value="ECO:0007669"/>
    <property type="project" value="TreeGrafter"/>
</dbReference>
<dbReference type="GO" id="GO:0005634">
    <property type="term" value="C:nucleus"/>
    <property type="evidence" value="ECO:0007669"/>
    <property type="project" value="UniProtKB-SubCell"/>
</dbReference>
<evidence type="ECO:0000259" key="10">
    <source>
        <dbReference type="Pfam" id="PF15997"/>
    </source>
</evidence>
<keyword evidence="8" id="KW-0539">Nucleus</keyword>
<evidence type="ECO:0000256" key="3">
    <source>
        <dbReference type="ARBA" id="ARBA00022771"/>
    </source>
</evidence>
<evidence type="ECO:0000256" key="1">
    <source>
        <dbReference type="ARBA" id="ARBA00004123"/>
    </source>
</evidence>
<dbReference type="PANTHER" id="PTHR13006">
    <property type="entry name" value="PAPILLOMAVIRUS REGULATORY FACTOR PRF-1"/>
    <property type="match status" value="1"/>
</dbReference>
<comment type="subcellular location">
    <subcellularLocation>
        <location evidence="1">Nucleus</location>
    </subcellularLocation>
</comment>
<feature type="region of interest" description="Disordered" evidence="9">
    <location>
        <begin position="1"/>
        <end position="62"/>
    </location>
</feature>
<dbReference type="AlphaFoldDB" id="A0A4Z2J741"/>
<evidence type="ECO:0000256" key="8">
    <source>
        <dbReference type="ARBA" id="ARBA00023242"/>
    </source>
</evidence>
<evidence type="ECO:0000313" key="12">
    <source>
        <dbReference type="Proteomes" id="UP000314294"/>
    </source>
</evidence>
<reference evidence="11 12" key="1">
    <citation type="submission" date="2019-03" db="EMBL/GenBank/DDBJ databases">
        <title>First draft genome of Liparis tanakae, snailfish: a comprehensive survey of snailfish specific genes.</title>
        <authorList>
            <person name="Kim W."/>
            <person name="Song I."/>
            <person name="Jeong J.-H."/>
            <person name="Kim D."/>
            <person name="Kim S."/>
            <person name="Ryu S."/>
            <person name="Song J.Y."/>
            <person name="Lee S.K."/>
        </authorList>
    </citation>
    <scope>NUCLEOTIDE SEQUENCE [LARGE SCALE GENOMIC DNA]</scope>
    <source>
        <tissue evidence="11">Muscle</tissue>
    </source>
</reference>
<gene>
    <name evidence="11" type="primary">znf704_2</name>
    <name evidence="11" type="ORF">EYF80_003850</name>
</gene>
<evidence type="ECO:0000256" key="4">
    <source>
        <dbReference type="ARBA" id="ARBA00022833"/>
    </source>
</evidence>
<dbReference type="GO" id="GO:0000978">
    <property type="term" value="F:RNA polymerase II cis-regulatory region sequence-specific DNA binding"/>
    <property type="evidence" value="ECO:0007669"/>
    <property type="project" value="TreeGrafter"/>
</dbReference>
<feature type="region of interest" description="Disordered" evidence="9">
    <location>
        <begin position="128"/>
        <end position="187"/>
    </location>
</feature>
<dbReference type="OrthoDB" id="5950721at2759"/>
<dbReference type="EMBL" id="SRLO01000018">
    <property type="protein sequence ID" value="TNN86006.1"/>
    <property type="molecule type" value="Genomic_DNA"/>
</dbReference>
<comment type="caution">
    <text evidence="11">The sequence shown here is derived from an EMBL/GenBank/DDBJ whole genome shotgun (WGS) entry which is preliminary data.</text>
</comment>
<dbReference type="PANTHER" id="PTHR13006:SF7">
    <property type="entry name" value="ZINC FINGER PROTEIN 704"/>
    <property type="match status" value="1"/>
</dbReference>
<feature type="domain" description="DUF4772" evidence="10">
    <location>
        <begin position="4"/>
        <end position="53"/>
    </location>
</feature>
<dbReference type="Pfam" id="PF15997">
    <property type="entry name" value="DUF4772"/>
    <property type="match status" value="1"/>
</dbReference>
<evidence type="ECO:0000256" key="7">
    <source>
        <dbReference type="ARBA" id="ARBA00023163"/>
    </source>
</evidence>
<dbReference type="GO" id="GO:0008270">
    <property type="term" value="F:zinc ion binding"/>
    <property type="evidence" value="ECO:0007669"/>
    <property type="project" value="UniProtKB-KW"/>
</dbReference>
<dbReference type="InterPro" id="IPR031940">
    <property type="entry name" value="DUF4772"/>
</dbReference>
<evidence type="ECO:0000256" key="5">
    <source>
        <dbReference type="ARBA" id="ARBA00023015"/>
    </source>
</evidence>
<evidence type="ECO:0000256" key="2">
    <source>
        <dbReference type="ARBA" id="ARBA00022723"/>
    </source>
</evidence>
<evidence type="ECO:0000313" key="11">
    <source>
        <dbReference type="EMBL" id="TNN86006.1"/>
    </source>
</evidence>
<sequence>MHTRRLVKRSILGSRVYAPSPTGDGAPVTGVVQAVKPENREHSSSNGAPERHKMEGGSLSPVAVEEQRLFEVKRVGRDPDTRSVSLLEHKRKVVSSSIDVPRARRSEEEEDLDKLTAAMVLTSLSTSPLVRSPPVRVNEGLNNSWKDSGSAGPFTPSSNSSSNGYWSWSAHSDQSNPSTPSPPLAADSFRPFRTSAFPLSLTDSASMEHSLANSSDTSPDTQSPLVTLRLFTTDGIVVYAEHPLMEKHGHEVPGGVIKTNFFCGGLVFGSDSPLAARLTEVIMDASREKKHLREIQFHQRQGSGCWGMGKPRGNSAADEAMSVAALRLLSARAGTRVSVLACEECAKRRAKERLLCVLGK</sequence>
<keyword evidence="3" id="KW-0863">Zinc-finger</keyword>
<keyword evidence="7" id="KW-0804">Transcription</keyword>
<protein>
    <submittedName>
        <fullName evidence="11">Zinc finger protein 704</fullName>
    </submittedName>
</protein>
<feature type="compositionally biased region" description="Basic and acidic residues" evidence="9">
    <location>
        <begin position="37"/>
        <end position="55"/>
    </location>
</feature>